<dbReference type="GO" id="GO:0006508">
    <property type="term" value="P:proteolysis"/>
    <property type="evidence" value="ECO:0007669"/>
    <property type="project" value="UniProtKB-KW"/>
</dbReference>
<dbReference type="InterPro" id="IPR033124">
    <property type="entry name" value="Ser_caboxypep_his_AS"/>
</dbReference>
<protein>
    <recommendedName>
        <fullName evidence="6">Carboxypeptidase</fullName>
        <ecNumber evidence="6">3.4.16.-</ecNumber>
    </recommendedName>
</protein>
<dbReference type="EC" id="3.4.16.-" evidence="6"/>
<feature type="region of interest" description="Disordered" evidence="7">
    <location>
        <begin position="524"/>
        <end position="546"/>
    </location>
</feature>
<name>A0A8E5HS87_USTVR</name>
<evidence type="ECO:0000256" key="5">
    <source>
        <dbReference type="ARBA" id="ARBA00023180"/>
    </source>
</evidence>
<evidence type="ECO:0000256" key="3">
    <source>
        <dbReference type="ARBA" id="ARBA00022670"/>
    </source>
</evidence>
<gene>
    <name evidence="8" type="ORF">UV8b_04664</name>
</gene>
<evidence type="ECO:0000256" key="7">
    <source>
        <dbReference type="SAM" id="MobiDB-lite"/>
    </source>
</evidence>
<dbReference type="Proteomes" id="UP000027002">
    <property type="component" value="Chromosome 4"/>
</dbReference>
<dbReference type="GO" id="GO:0004185">
    <property type="term" value="F:serine-type carboxypeptidase activity"/>
    <property type="evidence" value="ECO:0007669"/>
    <property type="project" value="UniProtKB-UniRule"/>
</dbReference>
<dbReference type="OrthoDB" id="443318at2759"/>
<keyword evidence="9" id="KW-1185">Reference proteome</keyword>
<dbReference type="PROSITE" id="PS00560">
    <property type="entry name" value="CARBOXYPEPT_SER_HIS"/>
    <property type="match status" value="1"/>
</dbReference>
<comment type="similarity">
    <text evidence="1 6">Belongs to the peptidase S10 family.</text>
</comment>
<dbReference type="PANTHER" id="PTHR11802:SF479">
    <property type="entry name" value="CARBOXYPEPTIDASE"/>
    <property type="match status" value="1"/>
</dbReference>
<keyword evidence="2 6" id="KW-0121">Carboxypeptidase</keyword>
<evidence type="ECO:0000256" key="2">
    <source>
        <dbReference type="ARBA" id="ARBA00022645"/>
    </source>
</evidence>
<sequence length="573" mass="61642">MRRGLLVVVVVAAAAAAASLHQPRPPVPPDQNRPLGAAHASDPPDNHKHHRFLNHQTKKYALNGTAIPDVDFDIGEAYAGLMSISKDPDGPDKFFFWFQPSTNPAADREILIWLNGGPGCSSLEGLLQENGPFAWQYGTFRPVANPWAWHRLTHVLWVEQPLGTGFSTGNVTARGEEDLARQFMGFFANFVDAFGLHGYKVYITGESYAGMYCPYIADAMLAAKDATYFNVKGMLLYDPAIIDARVTEMTVAPFVEHNRNLFPLNDSFVAYMRDADRRCGYAAARDTYLAFPPAGPLPATLPGLDPATGLPLPGCGDYELWSDVRDAATQANPCFDVYQVATTCPLLWDVLGFPGTFGYLPKGASVYFNRPDVKKAIHAPVAKDWATCAPAPVFVNSSDQADWSSLGPLPRVIDRTGNVVIAHGALDFFFLTNGTLLAIQNMTFGGRRGFQTPPTEPFYVPYHRAGPPGSLAGAGVLGTTHSERGLTYVAVALAGHMVPQYAPSAAFRHVEYLLGRVGSLSSKAPFTTDPGIPQPDGPLGKGTGPPVALIRRGWGVESSSVAEAEAHGGKGGI</sequence>
<dbReference type="InterPro" id="IPR018202">
    <property type="entry name" value="Ser_caboxypep_ser_AS"/>
</dbReference>
<dbReference type="PANTHER" id="PTHR11802">
    <property type="entry name" value="SERINE PROTEASE FAMILY S10 SERINE CARBOXYPEPTIDASE"/>
    <property type="match status" value="1"/>
</dbReference>
<dbReference type="PROSITE" id="PS00131">
    <property type="entry name" value="CARBOXYPEPT_SER_SER"/>
    <property type="match status" value="1"/>
</dbReference>
<keyword evidence="3 6" id="KW-0645">Protease</keyword>
<dbReference type="RefSeq" id="XP_042998096.1">
    <property type="nucleotide sequence ID" value="XM_043142162.1"/>
</dbReference>
<dbReference type="Pfam" id="PF00450">
    <property type="entry name" value="Peptidase_S10"/>
    <property type="match status" value="1"/>
</dbReference>
<dbReference type="InterPro" id="IPR029058">
    <property type="entry name" value="AB_hydrolase_fold"/>
</dbReference>
<dbReference type="KEGG" id="uvi:66065442"/>
<dbReference type="GeneID" id="66065442"/>
<dbReference type="PRINTS" id="PR00724">
    <property type="entry name" value="CRBOXYPTASEC"/>
</dbReference>
<feature type="region of interest" description="Disordered" evidence="7">
    <location>
        <begin position="19"/>
        <end position="48"/>
    </location>
</feature>
<evidence type="ECO:0000256" key="1">
    <source>
        <dbReference type="ARBA" id="ARBA00009431"/>
    </source>
</evidence>
<accession>A0A8E5HS87</accession>
<feature type="signal peptide" evidence="6">
    <location>
        <begin position="1"/>
        <end position="17"/>
    </location>
</feature>
<dbReference type="AlphaFoldDB" id="A0A8E5HS87"/>
<keyword evidence="6" id="KW-0732">Signal</keyword>
<organism evidence="8 9">
    <name type="scientific">Ustilaginoidea virens</name>
    <name type="common">Rice false smut fungus</name>
    <name type="synonym">Villosiclava virens</name>
    <dbReference type="NCBI Taxonomy" id="1159556"/>
    <lineage>
        <taxon>Eukaryota</taxon>
        <taxon>Fungi</taxon>
        <taxon>Dikarya</taxon>
        <taxon>Ascomycota</taxon>
        <taxon>Pezizomycotina</taxon>
        <taxon>Sordariomycetes</taxon>
        <taxon>Hypocreomycetidae</taxon>
        <taxon>Hypocreales</taxon>
        <taxon>Clavicipitaceae</taxon>
        <taxon>Ustilaginoidea</taxon>
    </lineage>
</organism>
<keyword evidence="5" id="KW-0325">Glycoprotein</keyword>
<evidence type="ECO:0000313" key="9">
    <source>
        <dbReference type="Proteomes" id="UP000027002"/>
    </source>
</evidence>
<keyword evidence="4 6" id="KW-0378">Hydrolase</keyword>
<dbReference type="SUPFAM" id="SSF53474">
    <property type="entry name" value="alpha/beta-Hydrolases"/>
    <property type="match status" value="1"/>
</dbReference>
<evidence type="ECO:0000256" key="4">
    <source>
        <dbReference type="ARBA" id="ARBA00022801"/>
    </source>
</evidence>
<feature type="chain" id="PRO_5034680084" description="Carboxypeptidase" evidence="6">
    <location>
        <begin position="18"/>
        <end position="573"/>
    </location>
</feature>
<reference evidence="8" key="1">
    <citation type="submission" date="2020-03" db="EMBL/GenBank/DDBJ databases">
        <title>A mixture of massive structural variations and highly conserved coding sequences in Ustilaginoidea virens genome.</title>
        <authorList>
            <person name="Zhang K."/>
            <person name="Zhao Z."/>
            <person name="Zhang Z."/>
            <person name="Li Y."/>
            <person name="Hsiang T."/>
            <person name="Sun W."/>
        </authorList>
    </citation>
    <scope>NUCLEOTIDE SEQUENCE</scope>
    <source>
        <strain evidence="8">UV-8b</strain>
    </source>
</reference>
<evidence type="ECO:0000313" key="8">
    <source>
        <dbReference type="EMBL" id="QUC20423.1"/>
    </source>
</evidence>
<dbReference type="EMBL" id="CP072756">
    <property type="protein sequence ID" value="QUC20423.1"/>
    <property type="molecule type" value="Genomic_DNA"/>
</dbReference>
<evidence type="ECO:0000256" key="6">
    <source>
        <dbReference type="RuleBase" id="RU361156"/>
    </source>
</evidence>
<dbReference type="InterPro" id="IPR001563">
    <property type="entry name" value="Peptidase_S10"/>
</dbReference>
<proteinExistence type="inferred from homology"/>
<dbReference type="Gene3D" id="3.40.50.1820">
    <property type="entry name" value="alpha/beta hydrolase"/>
    <property type="match status" value="1"/>
</dbReference>